<dbReference type="InterPro" id="IPR019734">
    <property type="entry name" value="TPR_rpt"/>
</dbReference>
<protein>
    <recommendedName>
        <fullName evidence="5">Tetratricopeptide repeat protein</fullName>
    </recommendedName>
</protein>
<dbReference type="Pfam" id="PF13181">
    <property type="entry name" value="TPR_8"/>
    <property type="match status" value="1"/>
</dbReference>
<evidence type="ECO:0000313" key="3">
    <source>
        <dbReference type="EMBL" id="RIJ25921.1"/>
    </source>
</evidence>
<comment type="caution">
    <text evidence="3">The sequence shown here is derived from an EMBL/GenBank/DDBJ whole genome shotgun (WGS) entry which is preliminary data.</text>
</comment>
<dbReference type="SUPFAM" id="SSF48452">
    <property type="entry name" value="TPR-like"/>
    <property type="match status" value="2"/>
</dbReference>
<evidence type="ECO:0000256" key="2">
    <source>
        <dbReference type="SAM" id="SignalP"/>
    </source>
</evidence>
<feature type="signal peptide" evidence="2">
    <location>
        <begin position="1"/>
        <end position="20"/>
    </location>
</feature>
<dbReference type="Proteomes" id="UP000265431">
    <property type="component" value="Unassembled WGS sequence"/>
</dbReference>
<dbReference type="InterPro" id="IPR011990">
    <property type="entry name" value="TPR-like_helical_dom_sf"/>
</dbReference>
<dbReference type="Gene3D" id="1.25.40.10">
    <property type="entry name" value="Tetratricopeptide repeat domain"/>
    <property type="match status" value="2"/>
</dbReference>
<organism evidence="3 4">
    <name type="scientific">Henriciella barbarensis</name>
    <dbReference type="NCBI Taxonomy" id="86342"/>
    <lineage>
        <taxon>Bacteria</taxon>
        <taxon>Pseudomonadati</taxon>
        <taxon>Pseudomonadota</taxon>
        <taxon>Alphaproteobacteria</taxon>
        <taxon>Hyphomonadales</taxon>
        <taxon>Hyphomonadaceae</taxon>
        <taxon>Henriciella</taxon>
    </lineage>
</organism>
<feature type="region of interest" description="Disordered" evidence="1">
    <location>
        <begin position="620"/>
        <end position="653"/>
    </location>
</feature>
<keyword evidence="4" id="KW-1185">Reference proteome</keyword>
<sequence>MKFTQTSAAALSVLALAACAAVETEPAQTFEISDTDQAAVNAKKYEILGISPEMANEFELSDAALATAVRGPDNAPIGPLAYASPGEAVKAGDMAAFVAAMKLSIERNDDNVPFASAISSIDAAAAGEYDRAKELADIAAESADLTLLGGFLKAWYFGLEGDFDAAIDAELEVGPRLPGLTGDLSLAAMLEAAGREEEALAVYSAITPSEIEAPEHQFDPQSILFSHVRLVISRQALLLRRLGRVDEAVALYQRLAEAEPERATTYAAAIEQIETGRGLDNDPLDANTAFARTMADYSLALAYQRMIRSAFAGQQASGFDDTKAAFDQLALLIDPANEDLRLAVIADLYDETLFEAALHVAEVAPEETASLQLAKAQSHVRMEQAGEARAALGRALELADEDEELSTTSSAMLIYALLGEQESASELAETTPDLAQTDAEKARAHSTSATIYSQFGNFERALFHARAARELDDTHERRMALANAMADAGEVDEALQLIRAEALRRPNDPYMLNTLGYFLIENTEQYSEAFRVLARANALAPNDPYIADSYGWARYRLGDLEGAARYIEQARRLLEPNIHWEIEDHLGDIYWHLGREDEARAAWEKALTDYPREETRQKLVEKLENGLEGTPPEKQPLPDISLGDDQEVNRQDI</sequence>
<feature type="chain" id="PRO_5017304550" description="Tetratricopeptide repeat protein" evidence="2">
    <location>
        <begin position="21"/>
        <end position="653"/>
    </location>
</feature>
<dbReference type="PROSITE" id="PS51257">
    <property type="entry name" value="PROKAR_LIPOPROTEIN"/>
    <property type="match status" value="1"/>
</dbReference>
<accession>A0A399R5S5</accession>
<dbReference type="EMBL" id="QWGB01000004">
    <property type="protein sequence ID" value="RIJ25921.1"/>
    <property type="molecule type" value="Genomic_DNA"/>
</dbReference>
<dbReference type="RefSeq" id="WP_119378271.1">
    <property type="nucleotide sequence ID" value="NZ_QWGB01000004.1"/>
</dbReference>
<keyword evidence="2" id="KW-0732">Signal</keyword>
<dbReference type="PANTHER" id="PTHR12558">
    <property type="entry name" value="CELL DIVISION CYCLE 16,23,27"/>
    <property type="match status" value="1"/>
</dbReference>
<dbReference type="PANTHER" id="PTHR12558:SF13">
    <property type="entry name" value="CELL DIVISION CYCLE PROTEIN 27 HOMOLOG"/>
    <property type="match status" value="1"/>
</dbReference>
<reference evidence="3 4" key="1">
    <citation type="submission" date="2018-08" db="EMBL/GenBank/DDBJ databases">
        <title>Henriciella mobilis sp. nov., isolated from seawater.</title>
        <authorList>
            <person name="Cheng H."/>
            <person name="Wu Y.-H."/>
            <person name="Xu X.-W."/>
            <person name="Guo L.-L."/>
        </authorList>
    </citation>
    <scope>NUCLEOTIDE SEQUENCE [LARGE SCALE GENOMIC DNA]</scope>
    <source>
        <strain evidence="3 4">CCUG66934</strain>
    </source>
</reference>
<evidence type="ECO:0000313" key="4">
    <source>
        <dbReference type="Proteomes" id="UP000265431"/>
    </source>
</evidence>
<dbReference type="AlphaFoldDB" id="A0A399R5S5"/>
<evidence type="ECO:0008006" key="5">
    <source>
        <dbReference type="Google" id="ProtNLM"/>
    </source>
</evidence>
<dbReference type="OrthoDB" id="9766710at2"/>
<evidence type="ECO:0000256" key="1">
    <source>
        <dbReference type="SAM" id="MobiDB-lite"/>
    </source>
</evidence>
<proteinExistence type="predicted"/>
<dbReference type="SMART" id="SM00028">
    <property type="entry name" value="TPR"/>
    <property type="match status" value="4"/>
</dbReference>
<name>A0A399R5S5_9PROT</name>
<gene>
    <name evidence="3" type="ORF">D1224_02050</name>
</gene>